<name>A0A6V8KM91_9ACTN</name>
<accession>A0A6V8KM91</accession>
<dbReference type="InterPro" id="IPR011047">
    <property type="entry name" value="Quinoprotein_ADH-like_sf"/>
</dbReference>
<sequence>MVGMAVGGLIDLGEMRHRPEEAAPESPRMPVRRRLAWALAGLTALAATLGPSTSAPAALVEATIPARLGDFPFAVGEQFYVVTSDRGERAGPRTITAYSLPAAQRLWQAPLPLSGALRGVGATAGQMLISTQPELLQQVESVSIREASGQIAWRRRALFEGVTPVRGHVLLWTSPDGTPTASTGNETLEAVDAVTGAVRWSYRVPKGGWLSYRYAGHAPTHVVTLLASGRVEVRDVEDGRVLAAGDLLPPRPPSVPAGYVQFAGELVLVRQESMVTAYGLDRLDRRWAAAIDLPTEYVMPDCGKTLCVVSQRGGVRALDPATGRQLWADPTRTYLSRAGDHLVAATPAHDGLADLAVLDPRTGRQREHLGAWALVGPPGPSGELVGMRTDLTTSRAWLARLDPRTGGARFFALVEAVSGDCEVHAGAVICRRLDATIGVWR</sequence>
<reference evidence="2 3" key="1">
    <citation type="submission" date="2020-03" db="EMBL/GenBank/DDBJ databases">
        <title>Whole genome shotgun sequence of Phytohabitans houttuyneae NBRC 108639.</title>
        <authorList>
            <person name="Komaki H."/>
            <person name="Tamura T."/>
        </authorList>
    </citation>
    <scope>NUCLEOTIDE SEQUENCE [LARGE SCALE GENOMIC DNA]</scope>
    <source>
        <strain evidence="2 3">NBRC 108639</strain>
    </source>
</reference>
<dbReference type="Gene3D" id="2.130.10.10">
    <property type="entry name" value="YVTN repeat-like/Quinoprotein amine dehydrogenase"/>
    <property type="match status" value="1"/>
</dbReference>
<comment type="caution">
    <text evidence="2">The sequence shown here is derived from an EMBL/GenBank/DDBJ whole genome shotgun (WGS) entry which is preliminary data.</text>
</comment>
<keyword evidence="3" id="KW-1185">Reference proteome</keyword>
<dbReference type="Pfam" id="PF13360">
    <property type="entry name" value="PQQ_2"/>
    <property type="match status" value="1"/>
</dbReference>
<dbReference type="Proteomes" id="UP000482800">
    <property type="component" value="Unassembled WGS sequence"/>
</dbReference>
<dbReference type="InterPro" id="IPR015943">
    <property type="entry name" value="WD40/YVTN_repeat-like_dom_sf"/>
</dbReference>
<feature type="domain" description="Pyrrolo-quinoline quinone repeat" evidence="1">
    <location>
        <begin position="94"/>
        <end position="328"/>
    </location>
</feature>
<gene>
    <name evidence="2" type="ORF">Phou_059450</name>
</gene>
<dbReference type="EMBL" id="BLPF01000002">
    <property type="protein sequence ID" value="GFJ81765.1"/>
    <property type="molecule type" value="Genomic_DNA"/>
</dbReference>
<reference evidence="2 3" key="2">
    <citation type="submission" date="2020-03" db="EMBL/GenBank/DDBJ databases">
        <authorList>
            <person name="Ichikawa N."/>
            <person name="Kimura A."/>
            <person name="Kitahashi Y."/>
            <person name="Uohara A."/>
        </authorList>
    </citation>
    <scope>NUCLEOTIDE SEQUENCE [LARGE SCALE GENOMIC DNA]</scope>
    <source>
        <strain evidence="2 3">NBRC 108639</strain>
    </source>
</reference>
<evidence type="ECO:0000259" key="1">
    <source>
        <dbReference type="Pfam" id="PF13360"/>
    </source>
</evidence>
<evidence type="ECO:0000313" key="3">
    <source>
        <dbReference type="Proteomes" id="UP000482800"/>
    </source>
</evidence>
<dbReference type="SUPFAM" id="SSF50998">
    <property type="entry name" value="Quinoprotein alcohol dehydrogenase-like"/>
    <property type="match status" value="1"/>
</dbReference>
<evidence type="ECO:0000313" key="2">
    <source>
        <dbReference type="EMBL" id="GFJ81765.1"/>
    </source>
</evidence>
<protein>
    <recommendedName>
        <fullName evidence="1">Pyrrolo-quinoline quinone repeat domain-containing protein</fullName>
    </recommendedName>
</protein>
<organism evidence="2 3">
    <name type="scientific">Phytohabitans houttuyneae</name>
    <dbReference type="NCBI Taxonomy" id="1076126"/>
    <lineage>
        <taxon>Bacteria</taxon>
        <taxon>Bacillati</taxon>
        <taxon>Actinomycetota</taxon>
        <taxon>Actinomycetes</taxon>
        <taxon>Micromonosporales</taxon>
        <taxon>Micromonosporaceae</taxon>
    </lineage>
</organism>
<dbReference type="AlphaFoldDB" id="A0A6V8KM91"/>
<proteinExistence type="predicted"/>
<dbReference type="InterPro" id="IPR002372">
    <property type="entry name" value="PQQ_rpt_dom"/>
</dbReference>